<dbReference type="EC" id="1.8.4.11" evidence="4"/>
<evidence type="ECO:0000313" key="7">
    <source>
        <dbReference type="Proteomes" id="UP000177698"/>
    </source>
</evidence>
<protein>
    <recommendedName>
        <fullName evidence="4">Peptide methionine sulfoxide reductase MsrA</fullName>
        <shortName evidence="4">Protein-methionine-S-oxide reductase</shortName>
        <ecNumber evidence="4">1.8.4.11</ecNumber>
    </recommendedName>
    <alternativeName>
        <fullName evidence="4">Peptide-methionine (S)-S-oxide reductase</fullName>
        <shortName evidence="4">Peptide Met(O) reductase</shortName>
    </alternativeName>
</protein>
<dbReference type="AlphaFoldDB" id="A0A1F7I8B3"/>
<dbReference type="PANTHER" id="PTHR43774:SF1">
    <property type="entry name" value="PEPTIDE METHIONINE SULFOXIDE REDUCTASE MSRA 2"/>
    <property type="match status" value="1"/>
</dbReference>
<name>A0A1F7I8B3_9BACT</name>
<dbReference type="InterPro" id="IPR036509">
    <property type="entry name" value="Met_Sox_Rdtase_MsrA_sf"/>
</dbReference>
<dbReference type="InterPro" id="IPR002569">
    <property type="entry name" value="Met_Sox_Rdtase_MsrA_dom"/>
</dbReference>
<comment type="similarity">
    <text evidence="4">Belongs to the MsrA Met sulfoxide reductase family.</text>
</comment>
<comment type="caution">
    <text evidence="6">The sequence shown here is derived from an EMBL/GenBank/DDBJ whole genome shotgun (WGS) entry which is preliminary data.</text>
</comment>
<keyword evidence="1 4" id="KW-0560">Oxidoreductase</keyword>
<evidence type="ECO:0000256" key="2">
    <source>
        <dbReference type="ARBA" id="ARBA00047806"/>
    </source>
</evidence>
<dbReference type="EMBL" id="MGAG01000039">
    <property type="protein sequence ID" value="OGK39604.1"/>
    <property type="molecule type" value="Genomic_DNA"/>
</dbReference>
<dbReference type="GO" id="GO:0008113">
    <property type="term" value="F:peptide-methionine (S)-S-oxide reductase activity"/>
    <property type="evidence" value="ECO:0007669"/>
    <property type="project" value="UniProtKB-UniRule"/>
</dbReference>
<evidence type="ECO:0000259" key="5">
    <source>
        <dbReference type="Pfam" id="PF01625"/>
    </source>
</evidence>
<reference evidence="6 7" key="1">
    <citation type="journal article" date="2016" name="Nat. Commun.">
        <title>Thousands of microbial genomes shed light on interconnected biogeochemical processes in an aquifer system.</title>
        <authorList>
            <person name="Anantharaman K."/>
            <person name="Brown C.T."/>
            <person name="Hug L.A."/>
            <person name="Sharon I."/>
            <person name="Castelle C.J."/>
            <person name="Probst A.J."/>
            <person name="Thomas B.C."/>
            <person name="Singh A."/>
            <person name="Wilkins M.J."/>
            <person name="Karaoz U."/>
            <person name="Brodie E.L."/>
            <person name="Williams K.H."/>
            <person name="Hubbard S.S."/>
            <person name="Banfield J.F."/>
        </authorList>
    </citation>
    <scope>NUCLEOTIDE SEQUENCE [LARGE SCALE GENOMIC DNA]</scope>
</reference>
<evidence type="ECO:0000313" key="6">
    <source>
        <dbReference type="EMBL" id="OGK39604.1"/>
    </source>
</evidence>
<comment type="catalytic activity">
    <reaction evidence="3 4">
        <text>[thioredoxin]-disulfide + L-methionine + H2O = L-methionine (S)-S-oxide + [thioredoxin]-dithiol</text>
        <dbReference type="Rhea" id="RHEA:19993"/>
        <dbReference type="Rhea" id="RHEA-COMP:10698"/>
        <dbReference type="Rhea" id="RHEA-COMP:10700"/>
        <dbReference type="ChEBI" id="CHEBI:15377"/>
        <dbReference type="ChEBI" id="CHEBI:29950"/>
        <dbReference type="ChEBI" id="CHEBI:50058"/>
        <dbReference type="ChEBI" id="CHEBI:57844"/>
        <dbReference type="ChEBI" id="CHEBI:58772"/>
        <dbReference type="EC" id="1.8.4.11"/>
    </reaction>
</comment>
<evidence type="ECO:0000256" key="4">
    <source>
        <dbReference type="HAMAP-Rule" id="MF_01401"/>
    </source>
</evidence>
<dbReference type="NCBIfam" id="TIGR00401">
    <property type="entry name" value="msrA"/>
    <property type="match status" value="1"/>
</dbReference>
<feature type="domain" description="Peptide methionine sulphoxide reductase MsrA" evidence="5">
    <location>
        <begin position="5"/>
        <end position="157"/>
    </location>
</feature>
<comment type="catalytic activity">
    <reaction evidence="2 4">
        <text>L-methionyl-[protein] + [thioredoxin]-disulfide + H2O = L-methionyl-(S)-S-oxide-[protein] + [thioredoxin]-dithiol</text>
        <dbReference type="Rhea" id="RHEA:14217"/>
        <dbReference type="Rhea" id="RHEA-COMP:10698"/>
        <dbReference type="Rhea" id="RHEA-COMP:10700"/>
        <dbReference type="Rhea" id="RHEA-COMP:12313"/>
        <dbReference type="Rhea" id="RHEA-COMP:12315"/>
        <dbReference type="ChEBI" id="CHEBI:15377"/>
        <dbReference type="ChEBI" id="CHEBI:16044"/>
        <dbReference type="ChEBI" id="CHEBI:29950"/>
        <dbReference type="ChEBI" id="CHEBI:44120"/>
        <dbReference type="ChEBI" id="CHEBI:50058"/>
        <dbReference type="EC" id="1.8.4.11"/>
    </reaction>
</comment>
<dbReference type="HAMAP" id="MF_01401">
    <property type="entry name" value="MsrA"/>
    <property type="match status" value="1"/>
</dbReference>
<sequence>MKQLATFGGGCFWCAEAIFKELKGVEKVVSGYSGGKIKDPNYYEVTEGTTGHAESIQISFDPGQISFEQLLEVFFLTHNPTTPDRQGNDVGTQYRSVVFYHDEKQKSAAEKIIGQIEKEKIYDDPVITEIFPYSAFYPAEEYHQNYLVKNPDQPYCQFVINPKLAKFREKFSSLLKDDSKSQL</sequence>
<dbReference type="STRING" id="1802056.A2954_02325"/>
<evidence type="ECO:0000256" key="3">
    <source>
        <dbReference type="ARBA" id="ARBA00048782"/>
    </source>
</evidence>
<evidence type="ECO:0000256" key="1">
    <source>
        <dbReference type="ARBA" id="ARBA00023002"/>
    </source>
</evidence>
<dbReference type="Pfam" id="PF01625">
    <property type="entry name" value="PMSR"/>
    <property type="match status" value="1"/>
</dbReference>
<dbReference type="Proteomes" id="UP000177698">
    <property type="component" value="Unassembled WGS sequence"/>
</dbReference>
<feature type="active site" evidence="4">
    <location>
        <position position="11"/>
    </location>
</feature>
<accession>A0A1F7I8B3</accession>
<organism evidence="6 7">
    <name type="scientific">Candidatus Roizmanbacteria bacterium RIFCSPLOWO2_01_FULL_37_12</name>
    <dbReference type="NCBI Taxonomy" id="1802056"/>
    <lineage>
        <taxon>Bacteria</taxon>
        <taxon>Candidatus Roizmaniibacteriota</taxon>
    </lineage>
</organism>
<dbReference type="SUPFAM" id="SSF55068">
    <property type="entry name" value="Peptide methionine sulfoxide reductase"/>
    <property type="match status" value="1"/>
</dbReference>
<dbReference type="GO" id="GO:0033744">
    <property type="term" value="F:L-methionine:thioredoxin-disulfide S-oxidoreductase activity"/>
    <property type="evidence" value="ECO:0007669"/>
    <property type="project" value="RHEA"/>
</dbReference>
<comment type="function">
    <text evidence="4">Has an important function as a repair enzyme for proteins that have been inactivated by oxidation. Catalyzes the reversible oxidation-reduction of methionine sulfoxide in proteins to methionine.</text>
</comment>
<dbReference type="PANTHER" id="PTHR43774">
    <property type="entry name" value="PEPTIDE METHIONINE SULFOXIDE REDUCTASE"/>
    <property type="match status" value="1"/>
</dbReference>
<proteinExistence type="inferred from homology"/>
<gene>
    <name evidence="4" type="primary">msrA</name>
    <name evidence="6" type="ORF">A2954_02325</name>
</gene>
<dbReference type="Gene3D" id="3.30.1060.10">
    <property type="entry name" value="Peptide methionine sulphoxide reductase MsrA"/>
    <property type="match status" value="1"/>
</dbReference>